<name>A0A1M7EJV1_9RHOB</name>
<dbReference type="OrthoDB" id="7873527at2"/>
<dbReference type="InterPro" id="IPR036844">
    <property type="entry name" value="Hint_dom_sf"/>
</dbReference>
<dbReference type="AlphaFoldDB" id="A0A1M7EJV1"/>
<dbReference type="STRING" id="337701.SAMN05444398_107102"/>
<dbReference type="Proteomes" id="UP000183974">
    <property type="component" value="Unassembled WGS sequence"/>
</dbReference>
<gene>
    <name evidence="2" type="ORF">SAMN05444398_107102</name>
</gene>
<dbReference type="EMBL" id="FRBR01000007">
    <property type="protein sequence ID" value="SHL91994.1"/>
    <property type="molecule type" value="Genomic_DNA"/>
</dbReference>
<dbReference type="InterPro" id="IPR028992">
    <property type="entry name" value="Hedgehog/Intein_dom"/>
</dbReference>
<keyword evidence="3" id="KW-1185">Reference proteome</keyword>
<sequence>MKPKTVGRAHGENSVHTPMEDAGLMANSIILTLDGEKAVSDVRPGDRIITRDAGTAIVRNIRKRRIKADAIVIQAGSLGDTRPDRDMILPAGQGVLVRDWRAEAMFGARQALVPAERLIDGEFIRREGIANLIVIQLEFDRPHILYVDGIEVAGQIVQSTQAKAA</sequence>
<feature type="domain" description="Hedgehog/Intein (Hint)" evidence="1">
    <location>
        <begin position="24"/>
        <end position="151"/>
    </location>
</feature>
<dbReference type="SUPFAM" id="SSF51294">
    <property type="entry name" value="Hedgehog/intein (Hint) domain"/>
    <property type="match status" value="1"/>
</dbReference>
<evidence type="ECO:0000313" key="3">
    <source>
        <dbReference type="Proteomes" id="UP000183974"/>
    </source>
</evidence>
<proteinExistence type="predicted"/>
<accession>A0A1M7EJV1</accession>
<dbReference type="Pfam" id="PF13403">
    <property type="entry name" value="Hint_2"/>
    <property type="match status" value="1"/>
</dbReference>
<dbReference type="RefSeq" id="WP_084729124.1">
    <property type="nucleotide sequence ID" value="NZ_BMLR01000007.1"/>
</dbReference>
<evidence type="ECO:0000259" key="1">
    <source>
        <dbReference type="Pfam" id="PF13403"/>
    </source>
</evidence>
<evidence type="ECO:0000313" key="2">
    <source>
        <dbReference type="EMBL" id="SHL91994.1"/>
    </source>
</evidence>
<organism evidence="2 3">
    <name type="scientific">Roseovarius pacificus</name>
    <dbReference type="NCBI Taxonomy" id="337701"/>
    <lineage>
        <taxon>Bacteria</taxon>
        <taxon>Pseudomonadati</taxon>
        <taxon>Pseudomonadota</taxon>
        <taxon>Alphaproteobacteria</taxon>
        <taxon>Rhodobacterales</taxon>
        <taxon>Roseobacteraceae</taxon>
        <taxon>Roseovarius</taxon>
    </lineage>
</organism>
<protein>
    <submittedName>
        <fullName evidence="2">Hint domain-containing protein</fullName>
    </submittedName>
</protein>
<reference evidence="2 3" key="1">
    <citation type="submission" date="2016-11" db="EMBL/GenBank/DDBJ databases">
        <authorList>
            <person name="Jaros S."/>
            <person name="Januszkiewicz K."/>
            <person name="Wedrychowicz H."/>
        </authorList>
    </citation>
    <scope>NUCLEOTIDE SEQUENCE [LARGE SCALE GENOMIC DNA]</scope>
    <source>
        <strain evidence="2 3">DSM 29589</strain>
    </source>
</reference>